<evidence type="ECO:0000313" key="2">
    <source>
        <dbReference type="EMBL" id="GGJ93276.1"/>
    </source>
</evidence>
<dbReference type="PROSITE" id="PS50943">
    <property type="entry name" value="HTH_CROC1"/>
    <property type="match status" value="1"/>
</dbReference>
<dbReference type="InterPro" id="IPR001387">
    <property type="entry name" value="Cro/C1-type_HTH"/>
</dbReference>
<dbReference type="RefSeq" id="WP_188744666.1">
    <property type="nucleotide sequence ID" value="NZ_BAABFW010000028.1"/>
</dbReference>
<dbReference type="InterPro" id="IPR010982">
    <property type="entry name" value="Lambda_DNA-bd_dom_sf"/>
</dbReference>
<feature type="domain" description="HTH cro/C1-type" evidence="1">
    <location>
        <begin position="34"/>
        <end position="81"/>
    </location>
</feature>
<dbReference type="PANTHER" id="PTHR35010:SF2">
    <property type="entry name" value="BLL4672 PROTEIN"/>
    <property type="match status" value="1"/>
</dbReference>
<dbReference type="Gene3D" id="1.10.260.40">
    <property type="entry name" value="lambda repressor-like DNA-binding domains"/>
    <property type="match status" value="1"/>
</dbReference>
<dbReference type="EMBL" id="BMMD01000033">
    <property type="protein sequence ID" value="GGJ93276.1"/>
    <property type="molecule type" value="Genomic_DNA"/>
</dbReference>
<keyword evidence="3" id="KW-1185">Reference proteome</keyword>
<dbReference type="AlphaFoldDB" id="A0A917UXI6"/>
<dbReference type="SUPFAM" id="SSF47413">
    <property type="entry name" value="lambda repressor-like DNA-binding domains"/>
    <property type="match status" value="1"/>
</dbReference>
<sequence>MSENRFGVLLRTHREALAPEDAGIPRGPRRRTSGLRRAELATLAGVSAEYLTRLEQGRDRNPSPQVLGALADVLRLAPADRRDLLVAAKSSSGVRVACLVDAPTTDVRPTVRDLLGRLAPSPAALVNRVGDVLAATGAYRRMLEPFGLFDDDHPNLPRFVFAEPRARAAFPDWGRIADREVAALRRETGPADEFALEFAATMADVAAAEFTERYRAVRTTGDTGARERLRHPEVGELRLEVETLTLPNDGQRILVYLPADDETARRLDALAGRRPGALHAVAG</sequence>
<comment type="caution">
    <text evidence="2">The sequence shown here is derived from an EMBL/GenBank/DDBJ whole genome shotgun (WGS) entry which is preliminary data.</text>
</comment>
<dbReference type="GO" id="GO:0003677">
    <property type="term" value="F:DNA binding"/>
    <property type="evidence" value="ECO:0007669"/>
    <property type="project" value="InterPro"/>
</dbReference>
<name>A0A917UXI6_9MICO</name>
<dbReference type="PANTHER" id="PTHR35010">
    <property type="entry name" value="BLL4672 PROTEIN-RELATED"/>
    <property type="match status" value="1"/>
</dbReference>
<protein>
    <submittedName>
        <fullName evidence="2">Transcriptional regulator</fullName>
    </submittedName>
</protein>
<dbReference type="InterPro" id="IPR041413">
    <property type="entry name" value="MLTR_LBD"/>
</dbReference>
<organism evidence="2 3">
    <name type="scientific">Agromyces bauzanensis</name>
    <dbReference type="NCBI Taxonomy" id="1308924"/>
    <lineage>
        <taxon>Bacteria</taxon>
        <taxon>Bacillati</taxon>
        <taxon>Actinomycetota</taxon>
        <taxon>Actinomycetes</taxon>
        <taxon>Micrococcales</taxon>
        <taxon>Microbacteriaceae</taxon>
        <taxon>Agromyces</taxon>
    </lineage>
</organism>
<dbReference type="Proteomes" id="UP000636956">
    <property type="component" value="Unassembled WGS sequence"/>
</dbReference>
<gene>
    <name evidence="2" type="ORF">GCM10011372_34720</name>
</gene>
<dbReference type="Pfam" id="PF17765">
    <property type="entry name" value="MLTR_LBD"/>
    <property type="match status" value="1"/>
</dbReference>
<reference evidence="2" key="2">
    <citation type="submission" date="2020-09" db="EMBL/GenBank/DDBJ databases">
        <authorList>
            <person name="Sun Q."/>
            <person name="Zhou Y."/>
        </authorList>
    </citation>
    <scope>NUCLEOTIDE SEQUENCE</scope>
    <source>
        <strain evidence="2">CGMCC 1.8984</strain>
    </source>
</reference>
<dbReference type="SMART" id="SM00530">
    <property type="entry name" value="HTH_XRE"/>
    <property type="match status" value="1"/>
</dbReference>
<dbReference type="Pfam" id="PF13560">
    <property type="entry name" value="HTH_31"/>
    <property type="match status" value="1"/>
</dbReference>
<reference evidence="2" key="1">
    <citation type="journal article" date="2014" name="Int. J. Syst. Evol. Microbiol.">
        <title>Complete genome sequence of Corynebacterium casei LMG S-19264T (=DSM 44701T), isolated from a smear-ripened cheese.</title>
        <authorList>
            <consortium name="US DOE Joint Genome Institute (JGI-PGF)"/>
            <person name="Walter F."/>
            <person name="Albersmeier A."/>
            <person name="Kalinowski J."/>
            <person name="Ruckert C."/>
        </authorList>
    </citation>
    <scope>NUCLEOTIDE SEQUENCE</scope>
    <source>
        <strain evidence="2">CGMCC 1.8984</strain>
    </source>
</reference>
<dbReference type="Gene3D" id="3.30.450.180">
    <property type="match status" value="1"/>
</dbReference>
<accession>A0A917UXI6</accession>
<dbReference type="CDD" id="cd00093">
    <property type="entry name" value="HTH_XRE"/>
    <property type="match status" value="1"/>
</dbReference>
<proteinExistence type="predicted"/>
<evidence type="ECO:0000259" key="1">
    <source>
        <dbReference type="PROSITE" id="PS50943"/>
    </source>
</evidence>
<evidence type="ECO:0000313" key="3">
    <source>
        <dbReference type="Proteomes" id="UP000636956"/>
    </source>
</evidence>